<dbReference type="EMBL" id="CDOI01000148">
    <property type="protein sequence ID" value="CEN46657.1"/>
    <property type="molecule type" value="Genomic_DNA"/>
</dbReference>
<evidence type="ECO:0000256" key="2">
    <source>
        <dbReference type="ARBA" id="ARBA00007599"/>
    </source>
</evidence>
<evidence type="ECO:0000313" key="13">
    <source>
        <dbReference type="EMBL" id="RIY36604.1"/>
    </source>
</evidence>
<dbReference type="GO" id="GO:0002949">
    <property type="term" value="P:tRNA threonylcarbamoyladenosine modification"/>
    <property type="evidence" value="ECO:0007669"/>
    <property type="project" value="InterPro"/>
</dbReference>
<dbReference type="Gene3D" id="3.40.50.300">
    <property type="entry name" value="P-loop containing nucleotide triphosphate hydrolases"/>
    <property type="match status" value="1"/>
</dbReference>
<evidence type="ECO:0000313" key="14">
    <source>
        <dbReference type="Proteomes" id="UP000038200"/>
    </source>
</evidence>
<evidence type="ECO:0000256" key="5">
    <source>
        <dbReference type="ARBA" id="ARBA00022694"/>
    </source>
</evidence>
<evidence type="ECO:0000256" key="6">
    <source>
        <dbReference type="ARBA" id="ARBA00022723"/>
    </source>
</evidence>
<dbReference type="SUPFAM" id="SSF52540">
    <property type="entry name" value="P-loop containing nucleoside triphosphate hydrolases"/>
    <property type="match status" value="1"/>
</dbReference>
<dbReference type="GO" id="GO:0016740">
    <property type="term" value="F:transferase activity"/>
    <property type="evidence" value="ECO:0007669"/>
    <property type="project" value="UniProtKB-KW"/>
</dbReference>
<dbReference type="GO" id="GO:0005737">
    <property type="term" value="C:cytoplasm"/>
    <property type="evidence" value="ECO:0007669"/>
    <property type="project" value="UniProtKB-SubCell"/>
</dbReference>
<keyword evidence="15" id="KW-1185">Reference proteome</keyword>
<evidence type="ECO:0000256" key="7">
    <source>
        <dbReference type="ARBA" id="ARBA00022741"/>
    </source>
</evidence>
<proteinExistence type="inferred from homology"/>
<comment type="similarity">
    <text evidence="2">Belongs to the TsaE family.</text>
</comment>
<dbReference type="GO" id="GO:0046872">
    <property type="term" value="F:metal ion binding"/>
    <property type="evidence" value="ECO:0007669"/>
    <property type="project" value="UniProtKB-KW"/>
</dbReference>
<evidence type="ECO:0000256" key="10">
    <source>
        <dbReference type="ARBA" id="ARBA00032441"/>
    </source>
</evidence>
<keyword evidence="8" id="KW-0067">ATP-binding</keyword>
<dbReference type="NCBIfam" id="TIGR00150">
    <property type="entry name" value="T6A_YjeE"/>
    <property type="match status" value="1"/>
</dbReference>
<dbReference type="Proteomes" id="UP000265497">
    <property type="component" value="Unassembled WGS sequence"/>
</dbReference>
<sequence length="134" mass="15489">MEFTYSLSEIDETAKKILPLLTSKIVVFQGSMGMGKTTFIKALVKNLGIDNITASPTFGLVNHYEGSENVVFHFDFYRIEHQEEAFDIGFEEYLYSGNWCFIEWAERVSSYIPDKHAVLSFEWIDENTRKVRVA</sequence>
<organism evidence="12 14">
    <name type="scientific">Capnocytophaga canis</name>
    <dbReference type="NCBI Taxonomy" id="1848903"/>
    <lineage>
        <taxon>Bacteria</taxon>
        <taxon>Pseudomonadati</taxon>
        <taxon>Bacteroidota</taxon>
        <taxon>Flavobacteriia</taxon>
        <taxon>Flavobacteriales</taxon>
        <taxon>Flavobacteriaceae</taxon>
        <taxon>Capnocytophaga</taxon>
    </lineage>
</organism>
<keyword evidence="4" id="KW-0963">Cytoplasm</keyword>
<accession>A0A0B7IFT9</accession>
<dbReference type="RefSeq" id="WP_042005630.1">
    <property type="nucleotide sequence ID" value="NZ_BOQK01000004.1"/>
</dbReference>
<dbReference type="PANTHER" id="PTHR33540:SF2">
    <property type="entry name" value="TRNA THREONYLCARBAMOYLADENOSINE BIOSYNTHESIS PROTEIN TSAE"/>
    <property type="match status" value="1"/>
</dbReference>
<keyword evidence="7" id="KW-0547">Nucleotide-binding</keyword>
<name>A0A0B7IFT9_9FLAO</name>
<dbReference type="GO" id="GO:0005524">
    <property type="term" value="F:ATP binding"/>
    <property type="evidence" value="ECO:0007669"/>
    <property type="project" value="UniProtKB-KW"/>
</dbReference>
<dbReference type="EMBL" id="NSDI01000005">
    <property type="protein sequence ID" value="RIY36604.1"/>
    <property type="molecule type" value="Genomic_DNA"/>
</dbReference>
<reference evidence="13 16" key="2">
    <citation type="submission" date="2017-08" db="EMBL/GenBank/DDBJ databases">
        <title>Capnocytophaga canis 17-158 assembly.</title>
        <authorList>
            <person name="Gulvik C.A."/>
        </authorList>
    </citation>
    <scope>NUCLEOTIDE SEQUENCE [LARGE SCALE GENOMIC DNA]</scope>
    <source>
        <strain evidence="13 16">17-158</strain>
    </source>
</reference>
<evidence type="ECO:0000256" key="3">
    <source>
        <dbReference type="ARBA" id="ARBA00019010"/>
    </source>
</evidence>
<evidence type="ECO:0000313" key="15">
    <source>
        <dbReference type="Proteomes" id="UP000045051"/>
    </source>
</evidence>
<evidence type="ECO:0000256" key="1">
    <source>
        <dbReference type="ARBA" id="ARBA00004496"/>
    </source>
</evidence>
<keyword evidence="6" id="KW-0479">Metal-binding</keyword>
<dbReference type="InterPro" id="IPR003442">
    <property type="entry name" value="T6A_TsaE"/>
</dbReference>
<dbReference type="STRING" id="1848903.CCAND38_370050"/>
<dbReference type="InterPro" id="IPR027417">
    <property type="entry name" value="P-loop_NTPase"/>
</dbReference>
<dbReference type="GeneID" id="97263614"/>
<dbReference type="Proteomes" id="UP000045051">
    <property type="component" value="Unassembled WGS sequence"/>
</dbReference>
<evidence type="ECO:0000256" key="9">
    <source>
        <dbReference type="ARBA" id="ARBA00022842"/>
    </source>
</evidence>
<keyword evidence="5" id="KW-0819">tRNA processing</keyword>
<reference evidence="14 15" key="1">
    <citation type="submission" date="2015-01" db="EMBL/GenBank/DDBJ databases">
        <authorList>
            <person name="MANFREDI Pablo"/>
        </authorList>
    </citation>
    <scope>NUCLEOTIDE SEQUENCE [LARGE SCALE GENOMIC DNA]</scope>
    <source>
        <strain evidence="11 15">CcD38</strain>
        <strain evidence="12 14">CcD93</strain>
    </source>
</reference>
<dbReference type="EMBL" id="CDOL01000024">
    <property type="protein sequence ID" value="CEN50665.1"/>
    <property type="molecule type" value="Genomic_DNA"/>
</dbReference>
<comment type="subcellular location">
    <subcellularLocation>
        <location evidence="1">Cytoplasm</location>
    </subcellularLocation>
</comment>
<protein>
    <recommendedName>
        <fullName evidence="3">tRNA threonylcarbamoyladenosine biosynthesis protein TsaE</fullName>
    </recommendedName>
    <alternativeName>
        <fullName evidence="10">t(6)A37 threonylcarbamoyladenosine biosynthesis protein TsaE</fullName>
    </alternativeName>
</protein>
<dbReference type="AlphaFoldDB" id="A0A0B7IFT9"/>
<evidence type="ECO:0000313" key="12">
    <source>
        <dbReference type="EMBL" id="CEN50665.1"/>
    </source>
</evidence>
<evidence type="ECO:0000256" key="8">
    <source>
        <dbReference type="ARBA" id="ARBA00022840"/>
    </source>
</evidence>
<dbReference type="Proteomes" id="UP000038200">
    <property type="component" value="Unassembled WGS sequence"/>
</dbReference>
<gene>
    <name evidence="11" type="ORF">CCAND38_370050</name>
    <name evidence="12" type="ORF">CCAND93_120029</name>
    <name evidence="13" type="ORF">CKY20_06620</name>
</gene>
<dbReference type="OrthoDB" id="9815896at2"/>
<evidence type="ECO:0000313" key="11">
    <source>
        <dbReference type="EMBL" id="CEN46657.1"/>
    </source>
</evidence>
<evidence type="ECO:0000313" key="16">
    <source>
        <dbReference type="Proteomes" id="UP000265497"/>
    </source>
</evidence>
<dbReference type="PANTHER" id="PTHR33540">
    <property type="entry name" value="TRNA THREONYLCARBAMOYLADENOSINE BIOSYNTHESIS PROTEIN TSAE"/>
    <property type="match status" value="1"/>
</dbReference>
<keyword evidence="13" id="KW-0808">Transferase</keyword>
<keyword evidence="9" id="KW-0460">Magnesium</keyword>
<keyword evidence="12" id="KW-0378">Hydrolase</keyword>
<evidence type="ECO:0000256" key="4">
    <source>
        <dbReference type="ARBA" id="ARBA00022490"/>
    </source>
</evidence>
<dbReference type="Pfam" id="PF02367">
    <property type="entry name" value="TsaE"/>
    <property type="match status" value="1"/>
</dbReference>
<dbReference type="GO" id="GO:0016787">
    <property type="term" value="F:hydrolase activity"/>
    <property type="evidence" value="ECO:0007669"/>
    <property type="project" value="UniProtKB-KW"/>
</dbReference>